<gene>
    <name evidence="3" type="ORF">ENT82_04135</name>
    <name evidence="2" type="ORF">ENU43_07525</name>
</gene>
<dbReference type="EMBL" id="DTCM01000088">
    <property type="protein sequence ID" value="HGL41492.1"/>
    <property type="molecule type" value="Genomic_DNA"/>
</dbReference>
<keyword evidence="1" id="KW-0812">Transmembrane</keyword>
<organism evidence="3">
    <name type="scientific">Caldiarchaeum subterraneum</name>
    <dbReference type="NCBI Taxonomy" id="311458"/>
    <lineage>
        <taxon>Archaea</taxon>
        <taxon>Nitrososphaerota</taxon>
        <taxon>Candidatus Caldarchaeales</taxon>
        <taxon>Candidatus Caldarchaeaceae</taxon>
        <taxon>Candidatus Caldarchaeum</taxon>
    </lineage>
</organism>
<reference evidence="3" key="1">
    <citation type="journal article" date="2020" name="mSystems">
        <title>Genome- and Community-Level Interaction Insights into Carbon Utilization and Element Cycling Functions of Hydrothermarchaeota in Hydrothermal Sediment.</title>
        <authorList>
            <person name="Zhou Z."/>
            <person name="Liu Y."/>
            <person name="Xu W."/>
            <person name="Pan J."/>
            <person name="Luo Z.H."/>
            <person name="Li M."/>
        </authorList>
    </citation>
    <scope>NUCLEOTIDE SEQUENCE [LARGE SCALE GENOMIC DNA]</scope>
    <source>
        <strain evidence="3">SpSt-613</strain>
        <strain evidence="2">SpSt-669</strain>
    </source>
</reference>
<keyword evidence="1" id="KW-1133">Transmembrane helix</keyword>
<protein>
    <submittedName>
        <fullName evidence="3">Uncharacterized protein</fullName>
    </submittedName>
</protein>
<dbReference type="AlphaFoldDB" id="A0A7C4E1Y1"/>
<evidence type="ECO:0000256" key="1">
    <source>
        <dbReference type="SAM" id="Phobius"/>
    </source>
</evidence>
<comment type="caution">
    <text evidence="3">The sequence shown here is derived from an EMBL/GenBank/DDBJ whole genome shotgun (WGS) entry which is preliminary data.</text>
</comment>
<feature type="transmembrane region" description="Helical" evidence="1">
    <location>
        <begin position="72"/>
        <end position="93"/>
    </location>
</feature>
<evidence type="ECO:0000313" key="3">
    <source>
        <dbReference type="EMBL" id="HGN90301.1"/>
    </source>
</evidence>
<accession>A0A7C4E1Y1</accession>
<evidence type="ECO:0000313" key="2">
    <source>
        <dbReference type="EMBL" id="HGL41492.1"/>
    </source>
</evidence>
<dbReference type="EMBL" id="DTAD01000039">
    <property type="protein sequence ID" value="HGN90301.1"/>
    <property type="molecule type" value="Genomic_DNA"/>
</dbReference>
<feature type="transmembrane region" description="Helical" evidence="1">
    <location>
        <begin position="39"/>
        <end position="60"/>
    </location>
</feature>
<feature type="transmembrane region" description="Helical" evidence="1">
    <location>
        <begin position="6"/>
        <end position="27"/>
    </location>
</feature>
<name>A0A7C4E1Y1_CALS0</name>
<dbReference type="Pfam" id="PF26119">
    <property type="entry name" value="DUF8036"/>
    <property type="match status" value="1"/>
</dbReference>
<keyword evidence="1" id="KW-0472">Membrane</keyword>
<sequence>MGPLWLINILISLMIVTGLLYSLRNYLLTRKYARTKFTNALVALTSVFLIQHLYAAYVFYMMSVSYSEEMHIATPLLMLNVIGFAGFTIFIYLSRA</sequence>
<proteinExistence type="predicted"/>
<dbReference type="InterPro" id="IPR058349">
    <property type="entry name" value="DUF8036"/>
</dbReference>